<evidence type="ECO:0000256" key="1">
    <source>
        <dbReference type="ARBA" id="ARBA00004141"/>
    </source>
</evidence>
<evidence type="ECO:0000256" key="4">
    <source>
        <dbReference type="ARBA" id="ARBA00023136"/>
    </source>
</evidence>
<sequence>MKRNNIIETVTILYIILFLYTGISKMMEYSVFKEQLASSPVLSPFANIIAILLPLTEILLVLLLIVPRWRLKGLYSSVLLMLSFTIYIIIILSFSDKLPCSCGGAISLLSWQQHLVFNGAFLTLGVWAITLEKQLKNQNRIEWETPTKNEIGTIA</sequence>
<reference evidence="8" key="1">
    <citation type="submission" date="2016-04" db="EMBL/GenBank/DDBJ databases">
        <authorList>
            <person name="Chen L."/>
            <person name="Zhuang W."/>
            <person name="Wang G."/>
        </authorList>
    </citation>
    <scope>NUCLEOTIDE SEQUENCE [LARGE SCALE GENOMIC DNA]</scope>
    <source>
        <strain evidence="8">208</strain>
    </source>
</reference>
<keyword evidence="4 5" id="KW-0472">Membrane</keyword>
<evidence type="ECO:0000313" key="8">
    <source>
        <dbReference type="Proteomes" id="UP000192276"/>
    </source>
</evidence>
<feature type="transmembrane region" description="Helical" evidence="5">
    <location>
        <begin position="12"/>
        <end position="32"/>
    </location>
</feature>
<keyword evidence="2 5" id="KW-0812">Transmembrane</keyword>
<dbReference type="GO" id="GO:0030416">
    <property type="term" value="P:methylamine metabolic process"/>
    <property type="evidence" value="ECO:0007669"/>
    <property type="project" value="InterPro"/>
</dbReference>
<dbReference type="AlphaFoldDB" id="A0A1V9GB64"/>
<organism evidence="7 8">
    <name type="scientific">Niastella populi</name>
    <dbReference type="NCBI Taxonomy" id="550983"/>
    <lineage>
        <taxon>Bacteria</taxon>
        <taxon>Pseudomonadati</taxon>
        <taxon>Bacteroidota</taxon>
        <taxon>Chitinophagia</taxon>
        <taxon>Chitinophagales</taxon>
        <taxon>Chitinophagaceae</taxon>
        <taxon>Niastella</taxon>
    </lineage>
</organism>
<evidence type="ECO:0000259" key="6">
    <source>
        <dbReference type="Pfam" id="PF07291"/>
    </source>
</evidence>
<feature type="transmembrane region" description="Helical" evidence="5">
    <location>
        <begin position="44"/>
        <end position="66"/>
    </location>
</feature>
<dbReference type="STRING" id="550983.A4R26_32855"/>
<evidence type="ECO:0000256" key="3">
    <source>
        <dbReference type="ARBA" id="ARBA00022989"/>
    </source>
</evidence>
<dbReference type="Pfam" id="PF07291">
    <property type="entry name" value="MauE"/>
    <property type="match status" value="1"/>
</dbReference>
<gene>
    <name evidence="7" type="ORF">A4R26_32855</name>
</gene>
<keyword evidence="3 5" id="KW-1133">Transmembrane helix</keyword>
<evidence type="ECO:0000313" key="7">
    <source>
        <dbReference type="EMBL" id="OQP67794.1"/>
    </source>
</evidence>
<dbReference type="Proteomes" id="UP000192276">
    <property type="component" value="Unassembled WGS sequence"/>
</dbReference>
<protein>
    <recommendedName>
        <fullName evidence="6">Methylamine utilisation protein MauE domain-containing protein</fullName>
    </recommendedName>
</protein>
<accession>A0A1V9GB64</accession>
<dbReference type="EMBL" id="LWBP01000012">
    <property type="protein sequence ID" value="OQP67794.1"/>
    <property type="molecule type" value="Genomic_DNA"/>
</dbReference>
<comment type="subcellular location">
    <subcellularLocation>
        <location evidence="1">Membrane</location>
        <topology evidence="1">Multi-pass membrane protein</topology>
    </subcellularLocation>
</comment>
<dbReference type="GO" id="GO:0016020">
    <property type="term" value="C:membrane"/>
    <property type="evidence" value="ECO:0007669"/>
    <property type="project" value="UniProtKB-SubCell"/>
</dbReference>
<keyword evidence="8" id="KW-1185">Reference proteome</keyword>
<feature type="transmembrane region" description="Helical" evidence="5">
    <location>
        <begin position="114"/>
        <end position="131"/>
    </location>
</feature>
<feature type="domain" description="Methylamine utilisation protein MauE" evidence="6">
    <location>
        <begin position="4"/>
        <end position="130"/>
    </location>
</feature>
<name>A0A1V9GB64_9BACT</name>
<dbReference type="InterPro" id="IPR009908">
    <property type="entry name" value="Methylamine_util_MauE"/>
</dbReference>
<feature type="transmembrane region" description="Helical" evidence="5">
    <location>
        <begin position="73"/>
        <end position="94"/>
    </location>
</feature>
<evidence type="ECO:0000256" key="5">
    <source>
        <dbReference type="SAM" id="Phobius"/>
    </source>
</evidence>
<dbReference type="OrthoDB" id="680026at2"/>
<comment type="caution">
    <text evidence="7">The sequence shown here is derived from an EMBL/GenBank/DDBJ whole genome shotgun (WGS) entry which is preliminary data.</text>
</comment>
<proteinExistence type="predicted"/>
<dbReference type="RefSeq" id="WP_133054534.1">
    <property type="nucleotide sequence ID" value="NZ_LWBP01000012.1"/>
</dbReference>
<evidence type="ECO:0000256" key="2">
    <source>
        <dbReference type="ARBA" id="ARBA00022692"/>
    </source>
</evidence>